<dbReference type="GO" id="GO:0008106">
    <property type="term" value="F:alcohol dehydrogenase (NADP+) activity"/>
    <property type="evidence" value="ECO:0007669"/>
    <property type="project" value="TreeGrafter"/>
</dbReference>
<evidence type="ECO:0000259" key="2">
    <source>
        <dbReference type="Pfam" id="PF00465"/>
    </source>
</evidence>
<dbReference type="RefSeq" id="WP_085545490.1">
    <property type="nucleotide sequence ID" value="NZ_FXBB01000041.1"/>
</dbReference>
<proteinExistence type="predicted"/>
<keyword evidence="5" id="KW-1185">Reference proteome</keyword>
<feature type="domain" description="Fe-containing alcohol dehydrogenase-like C-terminal" evidence="3">
    <location>
        <begin position="189"/>
        <end position="385"/>
    </location>
</feature>
<dbReference type="InterPro" id="IPR044731">
    <property type="entry name" value="BDH-like"/>
</dbReference>
<dbReference type="STRING" id="561720.SAMN06275492_14115"/>
<dbReference type="Proteomes" id="UP000193355">
    <property type="component" value="Unassembled WGS sequence"/>
</dbReference>
<dbReference type="GO" id="GO:1990362">
    <property type="term" value="F:butanol dehydrogenase (NAD+) activity"/>
    <property type="evidence" value="ECO:0007669"/>
    <property type="project" value="InterPro"/>
</dbReference>
<dbReference type="PROSITE" id="PS00060">
    <property type="entry name" value="ADH_IRON_2"/>
    <property type="match status" value="1"/>
</dbReference>
<dbReference type="InterPro" id="IPR056798">
    <property type="entry name" value="ADH_Fe_C"/>
</dbReference>
<dbReference type="GO" id="GO:1990002">
    <property type="term" value="F:methylglyoxal reductase (NADPH) (acetol producing) activity"/>
    <property type="evidence" value="ECO:0007669"/>
    <property type="project" value="TreeGrafter"/>
</dbReference>
<name>A0A1X7KZT2_9BACT</name>
<dbReference type="SUPFAM" id="SSF56796">
    <property type="entry name" value="Dehydroquinate synthase-like"/>
    <property type="match status" value="1"/>
</dbReference>
<dbReference type="OrthoDB" id="9801156at2"/>
<dbReference type="Gene3D" id="3.40.50.1970">
    <property type="match status" value="1"/>
</dbReference>
<evidence type="ECO:0000259" key="3">
    <source>
        <dbReference type="Pfam" id="PF25137"/>
    </source>
</evidence>
<keyword evidence="1" id="KW-0560">Oxidoreductase</keyword>
<evidence type="ECO:0000313" key="4">
    <source>
        <dbReference type="EMBL" id="SMG47116.1"/>
    </source>
</evidence>
<feature type="domain" description="Alcohol dehydrogenase iron-type/glycerol dehydrogenase GldA" evidence="2">
    <location>
        <begin position="9"/>
        <end position="178"/>
    </location>
</feature>
<dbReference type="InterPro" id="IPR018211">
    <property type="entry name" value="ADH_Fe_CS"/>
</dbReference>
<dbReference type="PANTHER" id="PTHR43633:SF1">
    <property type="entry name" value="ALCOHOL DEHYDROGENASE YQHD"/>
    <property type="match status" value="1"/>
</dbReference>
<organism evidence="4 5">
    <name type="scientific">Dethiosulfovibrio salsuginis</name>
    <dbReference type="NCBI Taxonomy" id="561720"/>
    <lineage>
        <taxon>Bacteria</taxon>
        <taxon>Thermotogati</taxon>
        <taxon>Synergistota</taxon>
        <taxon>Synergistia</taxon>
        <taxon>Synergistales</taxon>
        <taxon>Dethiosulfovibrionaceae</taxon>
        <taxon>Dethiosulfovibrio</taxon>
    </lineage>
</organism>
<dbReference type="FunFam" id="3.40.50.1970:FF:000003">
    <property type="entry name" value="Alcohol dehydrogenase, iron-containing"/>
    <property type="match status" value="1"/>
</dbReference>
<evidence type="ECO:0000256" key="1">
    <source>
        <dbReference type="ARBA" id="ARBA00023002"/>
    </source>
</evidence>
<dbReference type="InterPro" id="IPR001670">
    <property type="entry name" value="ADH_Fe/GldA"/>
</dbReference>
<dbReference type="EMBL" id="FXBB01000041">
    <property type="protein sequence ID" value="SMG47116.1"/>
    <property type="molecule type" value="Genomic_DNA"/>
</dbReference>
<dbReference type="AlphaFoldDB" id="A0A1X7KZT2"/>
<dbReference type="GO" id="GO:0046872">
    <property type="term" value="F:metal ion binding"/>
    <property type="evidence" value="ECO:0007669"/>
    <property type="project" value="InterPro"/>
</dbReference>
<dbReference type="GO" id="GO:0005829">
    <property type="term" value="C:cytosol"/>
    <property type="evidence" value="ECO:0007669"/>
    <property type="project" value="TreeGrafter"/>
</dbReference>
<gene>
    <name evidence="4" type="ORF">SAMN06275492_14115</name>
</gene>
<dbReference type="Gene3D" id="1.20.1090.10">
    <property type="entry name" value="Dehydroquinate synthase-like - alpha domain"/>
    <property type="match status" value="1"/>
</dbReference>
<dbReference type="CDD" id="cd08187">
    <property type="entry name" value="BDH"/>
    <property type="match status" value="1"/>
</dbReference>
<reference evidence="5" key="1">
    <citation type="submission" date="2017-04" db="EMBL/GenBank/DDBJ databases">
        <authorList>
            <person name="Varghese N."/>
            <person name="Submissions S."/>
        </authorList>
    </citation>
    <scope>NUCLEOTIDE SEQUENCE [LARGE SCALE GENOMIC DNA]</scope>
    <source>
        <strain evidence="5">USBA 82</strain>
    </source>
</reference>
<evidence type="ECO:0000313" key="5">
    <source>
        <dbReference type="Proteomes" id="UP000193355"/>
    </source>
</evidence>
<accession>A0A1X7KZT2</accession>
<dbReference type="Pfam" id="PF00465">
    <property type="entry name" value="Fe-ADH"/>
    <property type="match status" value="1"/>
</dbReference>
<protein>
    <submittedName>
        <fullName evidence="4">Uncharacterized protein</fullName>
    </submittedName>
</protein>
<dbReference type="Pfam" id="PF25137">
    <property type="entry name" value="ADH_Fe_C"/>
    <property type="match status" value="1"/>
</dbReference>
<dbReference type="PANTHER" id="PTHR43633">
    <property type="entry name" value="ALCOHOL DEHYDROGENASE YQHD"/>
    <property type="match status" value="1"/>
</dbReference>
<sequence length="388" mass="42694">MRDFVYESPTRIVFGRGKELQTGQEIAARGASKVLLHYGSGSIKAIGLYDRVVKSLKESGIPFVELGGAVPNPRLSLVHEAIDLCRREKVDFILAVGGGSVIDSAKAVAVGVPYDGDVWDFFDKGVVPKEALPVGAILTLSATGSETSPASVITKEEGWLKHALHSDLIRPAFAILNPELTTTLPPYQTAAGGVDIMAHLMERYFTNTTAVDLTNRLIEGTLQTVIKFLPIALKEPDNYDARAEIMWASTIAHNGILDTGRVGDWASHRIEHEIGAIYDVAHGAGLAVVFPAWMKFVYRHDIPRFVRFFHRVWGLEPDFWNPEATVLKGISVMEDYFRSLGMPVTLEELGVPDDRLEEMAEKTNWNGPVGQFVPITSDKALEILKLCK</sequence>